<dbReference type="AlphaFoldDB" id="A0A9D1TBH6"/>
<keyword evidence="2" id="KW-1003">Cell membrane</keyword>
<dbReference type="CDD" id="cd16380">
    <property type="entry name" value="YitT_C"/>
    <property type="match status" value="1"/>
</dbReference>
<keyword evidence="5 6" id="KW-0472">Membrane</keyword>
<evidence type="ECO:0000256" key="3">
    <source>
        <dbReference type="ARBA" id="ARBA00022692"/>
    </source>
</evidence>
<accession>A0A9D1TBH6</accession>
<evidence type="ECO:0000313" key="8">
    <source>
        <dbReference type="EMBL" id="HIV26173.1"/>
    </source>
</evidence>
<dbReference type="InterPro" id="IPR051461">
    <property type="entry name" value="UPF0750_membrane"/>
</dbReference>
<dbReference type="PANTHER" id="PTHR33545">
    <property type="entry name" value="UPF0750 MEMBRANE PROTEIN YITT-RELATED"/>
    <property type="match status" value="1"/>
</dbReference>
<evidence type="ECO:0000259" key="7">
    <source>
        <dbReference type="Pfam" id="PF10035"/>
    </source>
</evidence>
<name>A0A9D1TBH6_9FIRM</name>
<dbReference type="Pfam" id="PF02588">
    <property type="entry name" value="YitT_membrane"/>
    <property type="match status" value="1"/>
</dbReference>
<dbReference type="InterPro" id="IPR003740">
    <property type="entry name" value="YitT"/>
</dbReference>
<keyword evidence="3 6" id="KW-0812">Transmembrane</keyword>
<dbReference type="InterPro" id="IPR019264">
    <property type="entry name" value="DUF2179"/>
</dbReference>
<feature type="transmembrane region" description="Helical" evidence="6">
    <location>
        <begin position="81"/>
        <end position="103"/>
    </location>
</feature>
<sequence>MWKREIRAAVLVTLSAVCMAFNINTFVDAVGLYPGGFNGIALLVQRVGASFWNVNLAFSLISYPLNILALLMSFRYLGKRFIIYTCLSVGLCGILTDLIPAAAVTSDVLLGSIFGGMINGACISMAMLAGGSTGGLDILANVYGHRLNKDPWNITLAVNCVILAAAGLLFGWDKALYSIIFQYASTQVIHLLYRKYQKATLFIISEQYEKVYQTIMEQTRHSATVLDGTGCYTNEEKKMIYSVVSGQEVKALVREIRRTDPAAFINIVKTTELDGRFIYKD</sequence>
<evidence type="ECO:0000313" key="9">
    <source>
        <dbReference type="Proteomes" id="UP000824169"/>
    </source>
</evidence>
<dbReference type="Proteomes" id="UP000824169">
    <property type="component" value="Unassembled WGS sequence"/>
</dbReference>
<evidence type="ECO:0000256" key="6">
    <source>
        <dbReference type="SAM" id="Phobius"/>
    </source>
</evidence>
<dbReference type="Gene3D" id="3.30.70.120">
    <property type="match status" value="1"/>
</dbReference>
<dbReference type="InterPro" id="IPR015867">
    <property type="entry name" value="N-reg_PII/ATP_PRibTrfase_C"/>
</dbReference>
<comment type="caution">
    <text evidence="8">The sequence shown here is derived from an EMBL/GenBank/DDBJ whole genome shotgun (WGS) entry which is preliminary data.</text>
</comment>
<comment type="subcellular location">
    <subcellularLocation>
        <location evidence="1">Cell membrane</location>
        <topology evidence="1">Multi-pass membrane protein</topology>
    </subcellularLocation>
</comment>
<gene>
    <name evidence="8" type="ORF">IAB71_10425</name>
</gene>
<dbReference type="EMBL" id="DVOO01000030">
    <property type="protein sequence ID" value="HIV26173.1"/>
    <property type="molecule type" value="Genomic_DNA"/>
</dbReference>
<evidence type="ECO:0000256" key="4">
    <source>
        <dbReference type="ARBA" id="ARBA00022989"/>
    </source>
</evidence>
<dbReference type="PANTHER" id="PTHR33545:SF5">
    <property type="entry name" value="UPF0750 MEMBRANE PROTEIN YITT"/>
    <property type="match status" value="1"/>
</dbReference>
<feature type="domain" description="DUF2179" evidence="7">
    <location>
        <begin position="221"/>
        <end position="275"/>
    </location>
</feature>
<organism evidence="8 9">
    <name type="scientific">Candidatus Scatomonas pullistercoris</name>
    <dbReference type="NCBI Taxonomy" id="2840920"/>
    <lineage>
        <taxon>Bacteria</taxon>
        <taxon>Bacillati</taxon>
        <taxon>Bacillota</taxon>
        <taxon>Clostridia</taxon>
        <taxon>Lachnospirales</taxon>
        <taxon>Lachnospiraceae</taxon>
        <taxon>Lachnospiraceae incertae sedis</taxon>
        <taxon>Candidatus Scatomonas</taxon>
    </lineage>
</organism>
<evidence type="ECO:0000256" key="5">
    <source>
        <dbReference type="ARBA" id="ARBA00023136"/>
    </source>
</evidence>
<evidence type="ECO:0000256" key="2">
    <source>
        <dbReference type="ARBA" id="ARBA00022475"/>
    </source>
</evidence>
<keyword evidence="4 6" id="KW-1133">Transmembrane helix</keyword>
<dbReference type="GO" id="GO:0005886">
    <property type="term" value="C:plasma membrane"/>
    <property type="evidence" value="ECO:0007669"/>
    <property type="project" value="UniProtKB-SubCell"/>
</dbReference>
<feature type="transmembrane region" description="Helical" evidence="6">
    <location>
        <begin position="109"/>
        <end position="131"/>
    </location>
</feature>
<dbReference type="PIRSF" id="PIRSF006483">
    <property type="entry name" value="Membrane_protein_YitT"/>
    <property type="match status" value="1"/>
</dbReference>
<feature type="transmembrane region" description="Helical" evidence="6">
    <location>
        <begin position="152"/>
        <end position="170"/>
    </location>
</feature>
<proteinExistence type="predicted"/>
<reference evidence="8" key="1">
    <citation type="submission" date="2020-10" db="EMBL/GenBank/DDBJ databases">
        <authorList>
            <person name="Gilroy R."/>
        </authorList>
    </citation>
    <scope>NUCLEOTIDE SEQUENCE</scope>
    <source>
        <strain evidence="8">CHK188-20938</strain>
    </source>
</reference>
<feature type="transmembrane region" description="Helical" evidence="6">
    <location>
        <begin position="53"/>
        <end position="74"/>
    </location>
</feature>
<protein>
    <submittedName>
        <fullName evidence="8">YitT family protein</fullName>
    </submittedName>
</protein>
<evidence type="ECO:0000256" key="1">
    <source>
        <dbReference type="ARBA" id="ARBA00004651"/>
    </source>
</evidence>
<dbReference type="Pfam" id="PF10035">
    <property type="entry name" value="DUF2179"/>
    <property type="match status" value="1"/>
</dbReference>
<reference evidence="8" key="2">
    <citation type="journal article" date="2021" name="PeerJ">
        <title>Extensive microbial diversity within the chicken gut microbiome revealed by metagenomics and culture.</title>
        <authorList>
            <person name="Gilroy R."/>
            <person name="Ravi A."/>
            <person name="Getino M."/>
            <person name="Pursley I."/>
            <person name="Horton D.L."/>
            <person name="Alikhan N.F."/>
            <person name="Baker D."/>
            <person name="Gharbi K."/>
            <person name="Hall N."/>
            <person name="Watson M."/>
            <person name="Adriaenssens E.M."/>
            <person name="Foster-Nyarko E."/>
            <person name="Jarju S."/>
            <person name="Secka A."/>
            <person name="Antonio M."/>
            <person name="Oren A."/>
            <person name="Chaudhuri R.R."/>
            <person name="La Ragione R."/>
            <person name="Hildebrand F."/>
            <person name="Pallen M.J."/>
        </authorList>
    </citation>
    <scope>NUCLEOTIDE SEQUENCE</scope>
    <source>
        <strain evidence="8">CHK188-20938</strain>
    </source>
</reference>